<dbReference type="NCBIfam" id="TIGR00879">
    <property type="entry name" value="SP"/>
    <property type="match status" value="1"/>
</dbReference>
<dbReference type="InterPro" id="IPR045263">
    <property type="entry name" value="GLUT"/>
</dbReference>
<dbReference type="PROSITE" id="PS00216">
    <property type="entry name" value="SUGAR_TRANSPORT_1"/>
    <property type="match status" value="1"/>
</dbReference>
<evidence type="ECO:0000313" key="9">
    <source>
        <dbReference type="EMBL" id="KAK3599592.1"/>
    </source>
</evidence>
<dbReference type="InterPro" id="IPR005829">
    <property type="entry name" value="Sugar_transporter_CS"/>
</dbReference>
<feature type="transmembrane region" description="Helical" evidence="7">
    <location>
        <begin position="92"/>
        <end position="116"/>
    </location>
</feature>
<gene>
    <name evidence="9" type="ORF">CHS0354_035834</name>
</gene>
<dbReference type="InterPro" id="IPR005828">
    <property type="entry name" value="MFS_sugar_transport-like"/>
</dbReference>
<evidence type="ECO:0000259" key="8">
    <source>
        <dbReference type="PROSITE" id="PS50850"/>
    </source>
</evidence>
<dbReference type="PROSITE" id="PS00217">
    <property type="entry name" value="SUGAR_TRANSPORT_2"/>
    <property type="match status" value="1"/>
</dbReference>
<comment type="subcellular location">
    <subcellularLocation>
        <location evidence="1">Membrane</location>
        <topology evidence="1">Multi-pass membrane protein</topology>
    </subcellularLocation>
</comment>
<organism evidence="9 10">
    <name type="scientific">Potamilus streckersoni</name>
    <dbReference type="NCBI Taxonomy" id="2493646"/>
    <lineage>
        <taxon>Eukaryota</taxon>
        <taxon>Metazoa</taxon>
        <taxon>Spiralia</taxon>
        <taxon>Lophotrochozoa</taxon>
        <taxon>Mollusca</taxon>
        <taxon>Bivalvia</taxon>
        <taxon>Autobranchia</taxon>
        <taxon>Heteroconchia</taxon>
        <taxon>Palaeoheterodonta</taxon>
        <taxon>Unionida</taxon>
        <taxon>Unionoidea</taxon>
        <taxon>Unionidae</taxon>
        <taxon>Ambleminae</taxon>
        <taxon>Lampsilini</taxon>
        <taxon>Potamilus</taxon>
    </lineage>
</organism>
<accession>A0AAE0SX05</accession>
<sequence length="515" mass="56025">MEDTSESEVLLDKKCSVNCEIDHVDVIMKTEKKMDFTSNLALAILACILGSSFQFGYNTGVVNAPAKVIKSFYNETCQNRTGASMPDSTLTVLWAVTVSIFAVGGMLGGVTAGYWANRFGRRGALLRNNLLTTVGALVMFSSKYAKSYEMLILGRFIIGLSAGIGTGVAPLYLLEIAPVSLRGMCGTFNQLAVCFGVLTSQVLGLDAVLGSPNLWQFDVGFSVIPVVFQLCTLSFCPESPRYLLITKDLEDEADKALQWLRKTVDVSDEIEEMISEKEAQSRIKKFTVGDLLNSSSLRTPLTISIVMQLSQQFSGINAVIYYSTSIFESAGLSGILAKDATVITGGVNVLMTFVSALIMDRAGRRSLHLIGLGGMFISGYILVIGLIFQNNISWLKYICIIAVIVYVIFFAAGPGSIPWFFVAELFAQGPRSAAVSIAVLVNWFANFIVGLVFPILQNTIGQYSFIPFVAMLAMFWLYTLLKVPETKGMTIEEITASFKNTSATYQPISADKSDG</sequence>
<name>A0AAE0SX05_9BIVA</name>
<dbReference type="InterPro" id="IPR020846">
    <property type="entry name" value="MFS_dom"/>
</dbReference>
<evidence type="ECO:0000256" key="1">
    <source>
        <dbReference type="ARBA" id="ARBA00004141"/>
    </source>
</evidence>
<keyword evidence="5 7" id="KW-0472">Membrane</keyword>
<feature type="transmembrane region" description="Helical" evidence="7">
    <location>
        <begin position="462"/>
        <end position="481"/>
    </location>
</feature>
<feature type="transmembrane region" description="Helical" evidence="7">
    <location>
        <begin position="433"/>
        <end position="456"/>
    </location>
</feature>
<reference evidence="9" key="2">
    <citation type="journal article" date="2021" name="Genome Biol. Evol.">
        <title>Developing a high-quality reference genome for a parasitic bivalve with doubly uniparental inheritance (Bivalvia: Unionida).</title>
        <authorList>
            <person name="Smith C.H."/>
        </authorList>
    </citation>
    <scope>NUCLEOTIDE SEQUENCE</scope>
    <source>
        <strain evidence="9">CHS0354</strain>
        <tissue evidence="9">Mantle</tissue>
    </source>
</reference>
<dbReference type="InterPro" id="IPR036259">
    <property type="entry name" value="MFS_trans_sf"/>
</dbReference>
<evidence type="ECO:0000256" key="5">
    <source>
        <dbReference type="ARBA" id="ARBA00023136"/>
    </source>
</evidence>
<dbReference type="PANTHER" id="PTHR23503:SF8">
    <property type="entry name" value="FACILITATED GLUCOSE TRANSPORTER PROTEIN 1"/>
    <property type="match status" value="1"/>
</dbReference>
<dbReference type="Pfam" id="PF00083">
    <property type="entry name" value="Sugar_tr"/>
    <property type="match status" value="1"/>
</dbReference>
<feature type="transmembrane region" description="Helical" evidence="7">
    <location>
        <begin position="128"/>
        <end position="145"/>
    </location>
</feature>
<evidence type="ECO:0000256" key="7">
    <source>
        <dbReference type="SAM" id="Phobius"/>
    </source>
</evidence>
<dbReference type="GO" id="GO:0016020">
    <property type="term" value="C:membrane"/>
    <property type="evidence" value="ECO:0007669"/>
    <property type="project" value="UniProtKB-SubCell"/>
</dbReference>
<feature type="transmembrane region" description="Helical" evidence="7">
    <location>
        <begin position="36"/>
        <end position="57"/>
    </location>
</feature>
<keyword evidence="2 6" id="KW-0813">Transport</keyword>
<dbReference type="GO" id="GO:0015149">
    <property type="term" value="F:hexose transmembrane transporter activity"/>
    <property type="evidence" value="ECO:0007669"/>
    <property type="project" value="TreeGrafter"/>
</dbReference>
<evidence type="ECO:0000256" key="2">
    <source>
        <dbReference type="ARBA" id="ARBA00022448"/>
    </source>
</evidence>
<feature type="domain" description="Major facilitator superfamily (MFS) profile" evidence="8">
    <location>
        <begin position="44"/>
        <end position="487"/>
    </location>
</feature>
<dbReference type="EMBL" id="JAEAOA010002091">
    <property type="protein sequence ID" value="KAK3599592.1"/>
    <property type="molecule type" value="Genomic_DNA"/>
</dbReference>
<proteinExistence type="inferred from homology"/>
<feature type="transmembrane region" description="Helical" evidence="7">
    <location>
        <begin position="394"/>
        <end position="421"/>
    </location>
</feature>
<comment type="caution">
    <text evidence="9">The sequence shown here is derived from an EMBL/GenBank/DDBJ whole genome shotgun (WGS) entry which is preliminary data.</text>
</comment>
<evidence type="ECO:0000256" key="3">
    <source>
        <dbReference type="ARBA" id="ARBA00022692"/>
    </source>
</evidence>
<reference evidence="9" key="1">
    <citation type="journal article" date="2021" name="Genome Biol. Evol.">
        <title>A High-Quality Reference Genome for a Parasitic Bivalve with Doubly Uniparental Inheritance (Bivalvia: Unionida).</title>
        <authorList>
            <person name="Smith C.H."/>
        </authorList>
    </citation>
    <scope>NUCLEOTIDE SEQUENCE</scope>
    <source>
        <strain evidence="9">CHS0354</strain>
    </source>
</reference>
<reference evidence="9" key="3">
    <citation type="submission" date="2023-05" db="EMBL/GenBank/DDBJ databases">
        <authorList>
            <person name="Smith C.H."/>
        </authorList>
    </citation>
    <scope>NUCLEOTIDE SEQUENCE</scope>
    <source>
        <strain evidence="9">CHS0354</strain>
        <tissue evidence="9">Mantle</tissue>
    </source>
</reference>
<evidence type="ECO:0000313" key="10">
    <source>
        <dbReference type="Proteomes" id="UP001195483"/>
    </source>
</evidence>
<keyword evidence="10" id="KW-1185">Reference proteome</keyword>
<dbReference type="PRINTS" id="PR00171">
    <property type="entry name" value="SUGRTRNSPORT"/>
</dbReference>
<dbReference type="Proteomes" id="UP001195483">
    <property type="component" value="Unassembled WGS sequence"/>
</dbReference>
<evidence type="ECO:0000256" key="4">
    <source>
        <dbReference type="ARBA" id="ARBA00022989"/>
    </source>
</evidence>
<comment type="similarity">
    <text evidence="6">Belongs to the major facilitator superfamily. Sugar transporter (TC 2.A.1.1) family.</text>
</comment>
<dbReference type="FunFam" id="1.20.1250.20:FF:000029">
    <property type="entry name" value="solute carrier family 2, facilitated glucose transporter member 4"/>
    <property type="match status" value="1"/>
</dbReference>
<dbReference type="Gene3D" id="1.20.1250.20">
    <property type="entry name" value="MFS general substrate transporter like domains"/>
    <property type="match status" value="1"/>
</dbReference>
<dbReference type="SUPFAM" id="SSF103473">
    <property type="entry name" value="MFS general substrate transporter"/>
    <property type="match status" value="1"/>
</dbReference>
<dbReference type="PANTHER" id="PTHR23503">
    <property type="entry name" value="SOLUTE CARRIER FAMILY 2"/>
    <property type="match status" value="1"/>
</dbReference>
<feature type="transmembrane region" description="Helical" evidence="7">
    <location>
        <begin position="367"/>
        <end position="388"/>
    </location>
</feature>
<dbReference type="AlphaFoldDB" id="A0AAE0SX05"/>
<dbReference type="InterPro" id="IPR003663">
    <property type="entry name" value="Sugar/inositol_transpt"/>
</dbReference>
<keyword evidence="3 7" id="KW-0812">Transmembrane</keyword>
<keyword evidence="4 7" id="KW-1133">Transmembrane helix</keyword>
<dbReference type="PROSITE" id="PS50850">
    <property type="entry name" value="MFS"/>
    <property type="match status" value="1"/>
</dbReference>
<evidence type="ECO:0000256" key="6">
    <source>
        <dbReference type="RuleBase" id="RU003346"/>
    </source>
</evidence>
<protein>
    <recommendedName>
        <fullName evidence="8">Major facilitator superfamily (MFS) profile domain-containing protein</fullName>
    </recommendedName>
</protein>
<feature type="transmembrane region" description="Helical" evidence="7">
    <location>
        <begin position="151"/>
        <end position="174"/>
    </location>
</feature>